<reference evidence="2" key="2">
    <citation type="journal article" date="2015" name="Data Brief">
        <title>Shoot transcriptome of the giant reed, Arundo donax.</title>
        <authorList>
            <person name="Barrero R.A."/>
            <person name="Guerrero F.D."/>
            <person name="Moolhuijzen P."/>
            <person name="Goolsby J.A."/>
            <person name="Tidwell J."/>
            <person name="Bellgard S.E."/>
            <person name="Bellgard M.I."/>
        </authorList>
    </citation>
    <scope>NUCLEOTIDE SEQUENCE</scope>
    <source>
        <tissue evidence="2">Shoot tissue taken approximately 20 cm above the soil surface</tissue>
    </source>
</reference>
<evidence type="ECO:0000313" key="2">
    <source>
        <dbReference type="EMBL" id="JAD20070.1"/>
    </source>
</evidence>
<sequence length="20" mass="2313">MHVKEREGTKGKREVTIDQA</sequence>
<accession>A0A0A8Y413</accession>
<name>A0A0A8Y413_ARUDO</name>
<protein>
    <submittedName>
        <fullName evidence="2">Uncharacterized protein</fullName>
    </submittedName>
</protein>
<proteinExistence type="predicted"/>
<organism evidence="2">
    <name type="scientific">Arundo donax</name>
    <name type="common">Giant reed</name>
    <name type="synonym">Donax arundinaceus</name>
    <dbReference type="NCBI Taxonomy" id="35708"/>
    <lineage>
        <taxon>Eukaryota</taxon>
        <taxon>Viridiplantae</taxon>
        <taxon>Streptophyta</taxon>
        <taxon>Embryophyta</taxon>
        <taxon>Tracheophyta</taxon>
        <taxon>Spermatophyta</taxon>
        <taxon>Magnoliopsida</taxon>
        <taxon>Liliopsida</taxon>
        <taxon>Poales</taxon>
        <taxon>Poaceae</taxon>
        <taxon>PACMAD clade</taxon>
        <taxon>Arundinoideae</taxon>
        <taxon>Arundineae</taxon>
        <taxon>Arundo</taxon>
    </lineage>
</organism>
<feature type="region of interest" description="Disordered" evidence="1">
    <location>
        <begin position="1"/>
        <end position="20"/>
    </location>
</feature>
<dbReference type="EMBL" id="GBRH01277825">
    <property type="protein sequence ID" value="JAD20070.1"/>
    <property type="molecule type" value="Transcribed_RNA"/>
</dbReference>
<reference evidence="2" key="1">
    <citation type="submission" date="2014-09" db="EMBL/GenBank/DDBJ databases">
        <authorList>
            <person name="Magalhaes I.L.F."/>
            <person name="Oliveira U."/>
            <person name="Santos F.R."/>
            <person name="Vidigal T.H.D.A."/>
            <person name="Brescovit A.D."/>
            <person name="Santos A.J."/>
        </authorList>
    </citation>
    <scope>NUCLEOTIDE SEQUENCE</scope>
    <source>
        <tissue evidence="2">Shoot tissue taken approximately 20 cm above the soil surface</tissue>
    </source>
</reference>
<dbReference type="AlphaFoldDB" id="A0A0A8Y413"/>
<evidence type="ECO:0000256" key="1">
    <source>
        <dbReference type="SAM" id="MobiDB-lite"/>
    </source>
</evidence>